<feature type="region of interest" description="Disordered" evidence="1">
    <location>
        <begin position="209"/>
        <end position="252"/>
    </location>
</feature>
<dbReference type="InParanoid" id="A0A7M7GHV4"/>
<reference evidence="5" key="1">
    <citation type="submission" date="2015-02" db="EMBL/GenBank/DDBJ databases">
        <title>Genome sequencing for Strongylocentrotus purpuratus.</title>
        <authorList>
            <person name="Murali S."/>
            <person name="Liu Y."/>
            <person name="Vee V."/>
            <person name="English A."/>
            <person name="Wang M."/>
            <person name="Skinner E."/>
            <person name="Han Y."/>
            <person name="Muzny D.M."/>
            <person name="Worley K.C."/>
            <person name="Gibbs R.A."/>
        </authorList>
    </citation>
    <scope>NUCLEOTIDE SEQUENCE</scope>
</reference>
<reference evidence="4" key="2">
    <citation type="submission" date="2021-01" db="UniProtKB">
        <authorList>
            <consortium name="EnsemblMetazoa"/>
        </authorList>
    </citation>
    <scope>IDENTIFICATION</scope>
</reference>
<dbReference type="PANTHER" id="PTHR12461:SF83">
    <property type="entry name" value="JMJC DOMAIN-CONTAINING PROTEIN"/>
    <property type="match status" value="1"/>
</dbReference>
<dbReference type="RefSeq" id="XP_003728283.2">
    <property type="nucleotide sequence ID" value="XM_003728235.3"/>
</dbReference>
<dbReference type="AlphaFoldDB" id="A0A7M7GHV4"/>
<feature type="domain" description="JmjC" evidence="3">
    <location>
        <begin position="420"/>
        <end position="593"/>
    </location>
</feature>
<dbReference type="KEGG" id="spu:100888222"/>
<dbReference type="InterPro" id="IPR041667">
    <property type="entry name" value="Cupin_8"/>
</dbReference>
<organism evidence="4 5">
    <name type="scientific">Strongylocentrotus purpuratus</name>
    <name type="common">Purple sea urchin</name>
    <dbReference type="NCBI Taxonomy" id="7668"/>
    <lineage>
        <taxon>Eukaryota</taxon>
        <taxon>Metazoa</taxon>
        <taxon>Echinodermata</taxon>
        <taxon>Eleutherozoa</taxon>
        <taxon>Echinozoa</taxon>
        <taxon>Echinoidea</taxon>
        <taxon>Euechinoidea</taxon>
        <taxon>Echinacea</taxon>
        <taxon>Camarodonta</taxon>
        <taxon>Echinidea</taxon>
        <taxon>Strongylocentrotidae</taxon>
        <taxon>Strongylocentrotus</taxon>
    </lineage>
</organism>
<dbReference type="SMART" id="SM00558">
    <property type="entry name" value="JmjC"/>
    <property type="match status" value="1"/>
</dbReference>
<dbReference type="EnsemblMetazoa" id="XM_003728235">
    <property type="protein sequence ID" value="XP_003728283"/>
    <property type="gene ID" value="LOC100888222"/>
</dbReference>
<dbReference type="InterPro" id="IPR003347">
    <property type="entry name" value="JmjC_dom"/>
</dbReference>
<evidence type="ECO:0000313" key="4">
    <source>
        <dbReference type="EnsemblMetazoa" id="XP_003728283"/>
    </source>
</evidence>
<dbReference type="OMA" id="ECERIPV"/>
<dbReference type="Proteomes" id="UP000007110">
    <property type="component" value="Unassembled WGS sequence"/>
</dbReference>
<dbReference type="PANTHER" id="PTHR12461">
    <property type="entry name" value="HYPOXIA-INDUCIBLE FACTOR 1 ALPHA INHIBITOR-RELATED"/>
    <property type="match status" value="1"/>
</dbReference>
<dbReference type="Gene3D" id="2.60.120.10">
    <property type="entry name" value="Jelly Rolls"/>
    <property type="match status" value="1"/>
</dbReference>
<dbReference type="InterPro" id="IPR014710">
    <property type="entry name" value="RmlC-like_jellyroll"/>
</dbReference>
<dbReference type="PROSITE" id="PS51184">
    <property type="entry name" value="JMJC"/>
    <property type="match status" value="1"/>
</dbReference>
<dbReference type="GO" id="GO:0016706">
    <property type="term" value="F:2-oxoglutarate-dependent dioxygenase activity"/>
    <property type="evidence" value="ECO:0000318"/>
    <property type="project" value="GO_Central"/>
</dbReference>
<evidence type="ECO:0000256" key="1">
    <source>
        <dbReference type="SAM" id="MobiDB-lite"/>
    </source>
</evidence>
<accession>A0A7M7GHV4</accession>
<keyword evidence="2" id="KW-0732">Signal</keyword>
<feature type="compositionally biased region" description="Basic and acidic residues" evidence="1">
    <location>
        <begin position="209"/>
        <end position="226"/>
    </location>
</feature>
<keyword evidence="5" id="KW-1185">Reference proteome</keyword>
<feature type="signal peptide" evidence="2">
    <location>
        <begin position="1"/>
        <end position="25"/>
    </location>
</feature>
<sequence length="618" mass="70558">MAAATVGNKFISLFAIFLLLRDAGGILPTLTTVDISREVTEKCVIAVFPSKNGNLLEIADEIGQLFLPAQVRARTQGVSGPGDGNKPSTANETRVTVGIIEEPFGQNDDRVRIKNSFSESENDVVIAFPQIKKDRTCLIPPPKSFLIGEAYHGPISKTHLLEFINIQCLTYVDVSGGLNIEGLHRRGILDTMFYMRYLPESIEMTELSSGKEDGGYCSDKGIKRESGSMSEEENCHKKSNPSDSVNDDIHYSDDSLQNDKREAFNHHATKYSGSNAPMAECERISSPSKEDFINYYLKRSRPVVIPNGARNWPAFSKWTMEYLRELYGDKMVHIKLAPDGVFEGVEPASLWEDFNQFSVPEQVSSQLLYPDLVVVRPATQNLKFSEFLDLIQNVSDTKTKKRDEDQARVSAYLEYSSILSHFPQLEEDVEEPAFIQDVLERRHLNIWLSDGDTLGKLHFDPFDNFLCQLRGRKELTLFEPHNNTQLYEAHIPEALLGFDPGSQRFRRKKLMDSTSMVMSPVDIHDPDYQRFPEFGGARPLNCTLTEGDILFMPAFWWHEVQSYPNQREGRNLAVNFWYEPFFTKEFPCAECKLDVNPYYRHLLHVENEPFREDDHFED</sequence>
<dbReference type="OrthoDB" id="415358at2759"/>
<proteinExistence type="predicted"/>
<name>A0A7M7GHV4_STRPU</name>
<protein>
    <recommendedName>
        <fullName evidence="3">JmjC domain-containing protein</fullName>
    </recommendedName>
</protein>
<evidence type="ECO:0000313" key="5">
    <source>
        <dbReference type="Proteomes" id="UP000007110"/>
    </source>
</evidence>
<dbReference type="GeneID" id="100888222"/>
<evidence type="ECO:0000259" key="3">
    <source>
        <dbReference type="PROSITE" id="PS51184"/>
    </source>
</evidence>
<evidence type="ECO:0000256" key="2">
    <source>
        <dbReference type="SAM" id="SignalP"/>
    </source>
</evidence>
<dbReference type="SUPFAM" id="SSF51197">
    <property type="entry name" value="Clavaminate synthase-like"/>
    <property type="match status" value="1"/>
</dbReference>
<dbReference type="Pfam" id="PF13621">
    <property type="entry name" value="Cupin_8"/>
    <property type="match status" value="1"/>
</dbReference>
<feature type="chain" id="PRO_5029701214" description="JmjC domain-containing protein" evidence="2">
    <location>
        <begin position="26"/>
        <end position="618"/>
    </location>
</feature>
<dbReference type="FunFam" id="2.60.120.10:FF:000299">
    <property type="entry name" value="Predicted protein"/>
    <property type="match status" value="1"/>
</dbReference>